<reference evidence="2" key="1">
    <citation type="journal article" date="2022" name="Cell">
        <title>Repeat-based holocentromeres influence genome architecture and karyotype evolution.</title>
        <authorList>
            <person name="Hofstatter P.G."/>
            <person name="Thangavel G."/>
            <person name="Lux T."/>
            <person name="Neumann P."/>
            <person name="Vondrak T."/>
            <person name="Novak P."/>
            <person name="Zhang M."/>
            <person name="Costa L."/>
            <person name="Castellani M."/>
            <person name="Scott A."/>
            <person name="Toegelov H."/>
            <person name="Fuchs J."/>
            <person name="Mata-Sucre Y."/>
            <person name="Dias Y."/>
            <person name="Vanzela A.L.L."/>
            <person name="Huettel B."/>
            <person name="Almeida C.C.S."/>
            <person name="Simkova H."/>
            <person name="Souza G."/>
            <person name="Pedrosa-Harand A."/>
            <person name="Macas J."/>
            <person name="Mayer K.F.X."/>
            <person name="Houben A."/>
            <person name="Marques A."/>
        </authorList>
    </citation>
    <scope>NUCLEOTIDE SEQUENCE</scope>
    <source>
        <strain evidence="2">RhyBre1mFocal</strain>
    </source>
</reference>
<protein>
    <recommendedName>
        <fullName evidence="1">F-box domain-containing protein</fullName>
    </recommendedName>
</protein>
<dbReference type="Pfam" id="PF03478">
    <property type="entry name" value="Beta-prop_KIB1-4"/>
    <property type="match status" value="1"/>
</dbReference>
<dbReference type="Proteomes" id="UP001151287">
    <property type="component" value="Unassembled WGS sequence"/>
</dbReference>
<gene>
    <name evidence="2" type="ORF">LUZ63_005333</name>
</gene>
<keyword evidence="3" id="KW-1185">Reference proteome</keyword>
<name>A0A9Q0HSF1_9POAL</name>
<organism evidence="2 3">
    <name type="scientific">Rhynchospora breviuscula</name>
    <dbReference type="NCBI Taxonomy" id="2022672"/>
    <lineage>
        <taxon>Eukaryota</taxon>
        <taxon>Viridiplantae</taxon>
        <taxon>Streptophyta</taxon>
        <taxon>Embryophyta</taxon>
        <taxon>Tracheophyta</taxon>
        <taxon>Spermatophyta</taxon>
        <taxon>Magnoliopsida</taxon>
        <taxon>Liliopsida</taxon>
        <taxon>Poales</taxon>
        <taxon>Cyperaceae</taxon>
        <taxon>Cyperoideae</taxon>
        <taxon>Rhynchosporeae</taxon>
        <taxon>Rhynchospora</taxon>
    </lineage>
</organism>
<sequence length="475" mass="53424">MPFSPPSHAPHWTLVTHSLSTVNVSNFNIYPKKIKALLSASHEISFLSFLSLLQINSSLHIPLVPQIETYTKMDPNPIAQTSNLKKRKAQGEATFPLDDLHQDLLERVLARVPPSSFFSLRSVCRRFSSVATSPSFHIACSQIDSREPWFLMVDHDLHRASLVFDSSEKNWRSVKAMNNFNKPIPVASSGGLVCYKTEAGELFVSNPVTGVCRELPSVTRLTSSETLHAIAMHSSKQNPAAYRVVLVFGELPNLAFMVFDSAKNSWEEEVTLVRKTDSSSDVDVNGEEEVYFLSKTGDVVATNMQRSPSKQYSSVLTIENGEEMLYFLSHSGTVISCNLTQRTFFELPRLLPVYFEYSIDVIECGGEMLVVVLSEFLETSSLRFWKYSSRDRSWYQIAAMPPSLSHEFYAKKVDINCVGHGDEVLLCVNSSECSSCLMCDLKNNKWVEMPKCYVDGKEKEFLSAFPFEPRLEAIA</sequence>
<evidence type="ECO:0000313" key="2">
    <source>
        <dbReference type="EMBL" id="KAJ1696821.1"/>
    </source>
</evidence>
<dbReference type="PROSITE" id="PS50181">
    <property type="entry name" value="FBOX"/>
    <property type="match status" value="1"/>
</dbReference>
<dbReference type="AlphaFoldDB" id="A0A9Q0HSF1"/>
<dbReference type="InterPro" id="IPR036047">
    <property type="entry name" value="F-box-like_dom_sf"/>
</dbReference>
<feature type="domain" description="F-box" evidence="1">
    <location>
        <begin position="94"/>
        <end position="133"/>
    </location>
</feature>
<accession>A0A9Q0HSF1</accession>
<proteinExistence type="predicted"/>
<dbReference type="EMBL" id="JAMQYH010000002">
    <property type="protein sequence ID" value="KAJ1696821.1"/>
    <property type="molecule type" value="Genomic_DNA"/>
</dbReference>
<dbReference type="Pfam" id="PF00646">
    <property type="entry name" value="F-box"/>
    <property type="match status" value="1"/>
</dbReference>
<dbReference type="PANTHER" id="PTHR31672:SF7">
    <property type="entry name" value="F-BOX DOMAIN-CONTAINING PROTEIN"/>
    <property type="match status" value="1"/>
</dbReference>
<dbReference type="OrthoDB" id="2095648at2759"/>
<dbReference type="InterPro" id="IPR050796">
    <property type="entry name" value="SCF_F-box_component"/>
</dbReference>
<dbReference type="SMART" id="SM00256">
    <property type="entry name" value="FBOX"/>
    <property type="match status" value="1"/>
</dbReference>
<dbReference type="SUPFAM" id="SSF81383">
    <property type="entry name" value="F-box domain"/>
    <property type="match status" value="1"/>
</dbReference>
<dbReference type="InterPro" id="IPR001810">
    <property type="entry name" value="F-box_dom"/>
</dbReference>
<dbReference type="PANTHER" id="PTHR31672">
    <property type="entry name" value="BNACNNG10540D PROTEIN"/>
    <property type="match status" value="1"/>
</dbReference>
<evidence type="ECO:0000259" key="1">
    <source>
        <dbReference type="PROSITE" id="PS50181"/>
    </source>
</evidence>
<evidence type="ECO:0000313" key="3">
    <source>
        <dbReference type="Proteomes" id="UP001151287"/>
    </source>
</evidence>
<dbReference type="CDD" id="cd22157">
    <property type="entry name" value="F-box_AtFBW1-like"/>
    <property type="match status" value="1"/>
</dbReference>
<dbReference type="InterPro" id="IPR005174">
    <property type="entry name" value="KIB1-4_b-propeller"/>
</dbReference>
<comment type="caution">
    <text evidence="2">The sequence shown here is derived from an EMBL/GenBank/DDBJ whole genome shotgun (WGS) entry which is preliminary data.</text>
</comment>